<evidence type="ECO:0000313" key="1">
    <source>
        <dbReference type="EMBL" id="SVA90050.1"/>
    </source>
</evidence>
<gene>
    <name evidence="1" type="ORF">METZ01_LOCUS142904</name>
</gene>
<dbReference type="InterPro" id="IPR029028">
    <property type="entry name" value="Alpha/beta_knot_MTases"/>
</dbReference>
<dbReference type="AlphaFoldDB" id="A0A381ZLC1"/>
<protein>
    <recommendedName>
        <fullName evidence="2">23S rRNA (Pseudouridine(1915)-N(3))-methyltransferase RlmH</fullName>
    </recommendedName>
</protein>
<accession>A0A381ZLC1</accession>
<dbReference type="InterPro" id="IPR029026">
    <property type="entry name" value="tRNA_m1G_MTases_N"/>
</dbReference>
<dbReference type="SUPFAM" id="SSF75217">
    <property type="entry name" value="alpha/beta knot"/>
    <property type="match status" value="1"/>
</dbReference>
<organism evidence="1">
    <name type="scientific">marine metagenome</name>
    <dbReference type="NCBI Taxonomy" id="408172"/>
    <lineage>
        <taxon>unclassified sequences</taxon>
        <taxon>metagenomes</taxon>
        <taxon>ecological metagenomes</taxon>
    </lineage>
</organism>
<sequence length="61" mass="7175">MRILILVASNRQPVWVYKAYQEYAKRFKAGCVLEFQEIPLAKRGGVTQNRKSFEKEGQRML</sequence>
<reference evidence="1" key="1">
    <citation type="submission" date="2018-05" db="EMBL/GenBank/DDBJ databases">
        <authorList>
            <person name="Lanie J.A."/>
            <person name="Ng W.-L."/>
            <person name="Kazmierczak K.M."/>
            <person name="Andrzejewski T.M."/>
            <person name="Davidsen T.M."/>
            <person name="Wayne K.J."/>
            <person name="Tettelin H."/>
            <person name="Glass J.I."/>
            <person name="Rusch D."/>
            <person name="Podicherti R."/>
            <person name="Tsui H.-C.T."/>
            <person name="Winkler M.E."/>
        </authorList>
    </citation>
    <scope>NUCLEOTIDE SEQUENCE</scope>
</reference>
<proteinExistence type="predicted"/>
<dbReference type="Gene3D" id="3.40.1280.10">
    <property type="match status" value="1"/>
</dbReference>
<feature type="non-terminal residue" evidence="1">
    <location>
        <position position="61"/>
    </location>
</feature>
<dbReference type="EMBL" id="UINC01021774">
    <property type="protein sequence ID" value="SVA90050.1"/>
    <property type="molecule type" value="Genomic_DNA"/>
</dbReference>
<evidence type="ECO:0008006" key="2">
    <source>
        <dbReference type="Google" id="ProtNLM"/>
    </source>
</evidence>
<name>A0A381ZLC1_9ZZZZ</name>